<comment type="subcellular location">
    <subcellularLocation>
        <location evidence="2">Cell outer membrane</location>
    </subcellularLocation>
    <subcellularLocation>
        <location evidence="1">Cell surface</location>
    </subcellularLocation>
</comment>
<evidence type="ECO:0000259" key="9">
    <source>
        <dbReference type="Pfam" id="PF03895"/>
    </source>
</evidence>
<feature type="signal peptide" evidence="8">
    <location>
        <begin position="1"/>
        <end position="23"/>
    </location>
</feature>
<keyword evidence="7" id="KW-0998">Cell outer membrane</keyword>
<evidence type="ECO:0000256" key="7">
    <source>
        <dbReference type="ARBA" id="ARBA00023237"/>
    </source>
</evidence>
<keyword evidence="5 8" id="KW-0732">Signal</keyword>
<comment type="caution">
    <text evidence="10">The sequence shown here is derived from an EMBL/GenBank/DDBJ whole genome shotgun (WGS) entry which is preliminary data.</text>
</comment>
<dbReference type="InterPro" id="IPR045584">
    <property type="entry name" value="Pilin-like"/>
</dbReference>
<feature type="domain" description="Trimeric autotransporter adhesin YadA-like C-terminal membrane anchor" evidence="9">
    <location>
        <begin position="331"/>
        <end position="390"/>
    </location>
</feature>
<evidence type="ECO:0000256" key="6">
    <source>
        <dbReference type="ARBA" id="ARBA00023136"/>
    </source>
</evidence>
<evidence type="ECO:0000256" key="3">
    <source>
        <dbReference type="ARBA" id="ARBA00022452"/>
    </source>
</evidence>
<proteinExistence type="predicted"/>
<evidence type="ECO:0000313" key="11">
    <source>
        <dbReference type="Proteomes" id="UP001444146"/>
    </source>
</evidence>
<dbReference type="Proteomes" id="UP001444146">
    <property type="component" value="Unassembled WGS sequence"/>
</dbReference>
<keyword evidence="3" id="KW-1134">Transmembrane beta strand</keyword>
<organism evidence="10 11">
    <name type="scientific">Pseudocitrobacter cyperus</name>
    <dbReference type="NCBI Taxonomy" id="3112843"/>
    <lineage>
        <taxon>Bacteria</taxon>
        <taxon>Pseudomonadati</taxon>
        <taxon>Pseudomonadota</taxon>
        <taxon>Gammaproteobacteria</taxon>
        <taxon>Enterobacterales</taxon>
        <taxon>Enterobacteriaceae</taxon>
        <taxon>Pseudocitrobacter</taxon>
    </lineage>
</organism>
<keyword evidence="6" id="KW-0472">Membrane</keyword>
<reference evidence="10 11" key="1">
    <citation type="submission" date="2024-01" db="EMBL/GenBank/DDBJ databases">
        <title>Pseudocitrobacter sp. Endophytic strain Cyp-38L.</title>
        <authorList>
            <person name="Amer M.A."/>
            <person name="Hamed S.M."/>
        </authorList>
    </citation>
    <scope>NUCLEOTIDE SEQUENCE [LARGE SCALE GENOMIC DNA]</scope>
    <source>
        <strain evidence="10 11">Cyp38S</strain>
    </source>
</reference>
<evidence type="ECO:0000256" key="1">
    <source>
        <dbReference type="ARBA" id="ARBA00004241"/>
    </source>
</evidence>
<protein>
    <submittedName>
        <fullName evidence="10">YadA-like family protein</fullName>
    </submittedName>
</protein>
<evidence type="ECO:0000256" key="8">
    <source>
        <dbReference type="SAM" id="SignalP"/>
    </source>
</evidence>
<evidence type="ECO:0000313" key="10">
    <source>
        <dbReference type="EMBL" id="MEO3989663.1"/>
    </source>
</evidence>
<evidence type="ECO:0000256" key="4">
    <source>
        <dbReference type="ARBA" id="ARBA00022692"/>
    </source>
</evidence>
<dbReference type="SUPFAM" id="SSF54523">
    <property type="entry name" value="Pili subunits"/>
    <property type="match status" value="1"/>
</dbReference>
<evidence type="ECO:0000256" key="5">
    <source>
        <dbReference type="ARBA" id="ARBA00022729"/>
    </source>
</evidence>
<dbReference type="Pfam" id="PF03895">
    <property type="entry name" value="YadA_anchor"/>
    <property type="match status" value="1"/>
</dbReference>
<accession>A0ABV0HH10</accession>
<dbReference type="EMBL" id="JAYMYY010000001">
    <property type="protein sequence ID" value="MEO3989663.1"/>
    <property type="molecule type" value="Genomic_DNA"/>
</dbReference>
<name>A0ABV0HH10_9ENTR</name>
<keyword evidence="11" id="KW-1185">Reference proteome</keyword>
<keyword evidence="4" id="KW-0812">Transmembrane</keyword>
<dbReference type="InterPro" id="IPR005594">
    <property type="entry name" value="YadA_C"/>
</dbReference>
<evidence type="ECO:0000256" key="2">
    <source>
        <dbReference type="ARBA" id="ARBA00004442"/>
    </source>
</evidence>
<feature type="chain" id="PRO_5046395812" evidence="8">
    <location>
        <begin position="24"/>
        <end position="390"/>
    </location>
</feature>
<dbReference type="RefSeq" id="WP_347794093.1">
    <property type="nucleotide sequence ID" value="NZ_JAYMYY010000001.1"/>
</dbReference>
<dbReference type="Gene3D" id="3.30.1300.30">
    <property type="entry name" value="GSPII I/J protein-like"/>
    <property type="match status" value="1"/>
</dbReference>
<sequence>MNAITQSVLAMVISAALSQTAFAGEPQTSNTSSAQTTQPDHFVLQSNVRIEDESNRTGNALKRAIINKAERNEAIAHEARYQGMITRDSDTTTVPQITVEDQVAQNTSAIAYHSATLLQHHSALVAAGKEMQNIRDTATDNTARIALEHNANETQQHFIAKNREEIVENANNIKTVNASVAGIQQQVAIQNGARVQGMIAAKHAAEQDAVQQQIAAQAATIPAAAIDHSQEIAANRVSIDTANRQLTDVKKQQKNDSAYYNGQIKDLAREASAAINSDRQQIASTQQRVESNAAQVSKLNSNFSSLKHTVDENKHEAAAGSSSAMAQANIPQVLNGQTVAIGVGVGGYDGESAIAVGVSFRAAESVTVKATVSDDSQQNVGYGAGVSVGW</sequence>
<gene>
    <name evidence="10" type="ORF">VSR74_07530</name>
</gene>